<evidence type="ECO:0000313" key="1">
    <source>
        <dbReference type="EMBL" id="KAK6781918.1"/>
    </source>
</evidence>
<dbReference type="EMBL" id="JBANQN010000008">
    <property type="protein sequence ID" value="KAK6781918.1"/>
    <property type="molecule type" value="Genomic_DNA"/>
</dbReference>
<protein>
    <submittedName>
        <fullName evidence="1">Uncharacterized protein</fullName>
    </submittedName>
</protein>
<reference evidence="1 2" key="1">
    <citation type="submission" date="2024-02" db="EMBL/GenBank/DDBJ databases">
        <title>de novo genome assembly of Solanum bulbocastanum strain 11H21.</title>
        <authorList>
            <person name="Hosaka A.J."/>
        </authorList>
    </citation>
    <scope>NUCLEOTIDE SEQUENCE [LARGE SCALE GENOMIC DNA]</scope>
    <source>
        <tissue evidence="1">Young leaves</tissue>
    </source>
</reference>
<proteinExistence type="predicted"/>
<organism evidence="1 2">
    <name type="scientific">Solanum bulbocastanum</name>
    <name type="common">Wild potato</name>
    <dbReference type="NCBI Taxonomy" id="147425"/>
    <lineage>
        <taxon>Eukaryota</taxon>
        <taxon>Viridiplantae</taxon>
        <taxon>Streptophyta</taxon>
        <taxon>Embryophyta</taxon>
        <taxon>Tracheophyta</taxon>
        <taxon>Spermatophyta</taxon>
        <taxon>Magnoliopsida</taxon>
        <taxon>eudicotyledons</taxon>
        <taxon>Gunneridae</taxon>
        <taxon>Pentapetalae</taxon>
        <taxon>asterids</taxon>
        <taxon>lamiids</taxon>
        <taxon>Solanales</taxon>
        <taxon>Solanaceae</taxon>
        <taxon>Solanoideae</taxon>
        <taxon>Solaneae</taxon>
        <taxon>Solanum</taxon>
    </lineage>
</organism>
<dbReference type="AlphaFoldDB" id="A0AAN8Y9Y2"/>
<sequence length="106" mass="11809">MEAGNITDETCSKSVIIAGNVFDENLKQAIDFDAVVQAVRKDTNKISTGTFSNVYRADMPSGMILSVKGLNSMDKTIHHQSKMIRELVKLIKICHDNLTRPIRCNL</sequence>
<dbReference type="FunFam" id="3.30.200.20:FF:000454">
    <property type="entry name" value="Leucine-rich repeat receptor-like tyrosine-protein kinase PXC3"/>
    <property type="match status" value="1"/>
</dbReference>
<dbReference type="SUPFAM" id="SSF56112">
    <property type="entry name" value="Protein kinase-like (PK-like)"/>
    <property type="match status" value="1"/>
</dbReference>
<gene>
    <name evidence="1" type="ORF">RDI58_019714</name>
</gene>
<comment type="caution">
    <text evidence="1">The sequence shown here is derived from an EMBL/GenBank/DDBJ whole genome shotgun (WGS) entry which is preliminary data.</text>
</comment>
<dbReference type="Proteomes" id="UP001371456">
    <property type="component" value="Unassembled WGS sequence"/>
</dbReference>
<dbReference type="Gene3D" id="3.30.200.20">
    <property type="entry name" value="Phosphorylase Kinase, domain 1"/>
    <property type="match status" value="1"/>
</dbReference>
<name>A0AAN8Y9Y2_SOLBU</name>
<keyword evidence="2" id="KW-1185">Reference proteome</keyword>
<accession>A0AAN8Y9Y2</accession>
<dbReference type="InterPro" id="IPR011009">
    <property type="entry name" value="Kinase-like_dom_sf"/>
</dbReference>
<evidence type="ECO:0000313" key="2">
    <source>
        <dbReference type="Proteomes" id="UP001371456"/>
    </source>
</evidence>